<dbReference type="Proteomes" id="UP001281305">
    <property type="component" value="Chromosome"/>
</dbReference>
<keyword evidence="9" id="KW-1185">Reference proteome</keyword>
<dbReference type="PANTHER" id="PTHR30065:SF8">
    <property type="entry name" value="FLAGELLAR BIOSYNTHETIC PROTEIN FLIR"/>
    <property type="match status" value="1"/>
</dbReference>
<feature type="transmembrane region" description="Helical" evidence="7">
    <location>
        <begin position="127"/>
        <end position="146"/>
    </location>
</feature>
<evidence type="ECO:0000256" key="6">
    <source>
        <dbReference type="ARBA" id="ARBA00023136"/>
    </source>
</evidence>
<dbReference type="EMBL" id="CP146606">
    <property type="protein sequence ID" value="WYK19684.1"/>
    <property type="molecule type" value="Genomic_DNA"/>
</dbReference>
<proteinExistence type="inferred from homology"/>
<feature type="transmembrane region" description="Helical" evidence="7">
    <location>
        <begin position="44"/>
        <end position="61"/>
    </location>
</feature>
<protein>
    <submittedName>
        <fullName evidence="8">Flagellar biosynthetic protein FliR</fullName>
    </submittedName>
</protein>
<feature type="transmembrane region" description="Helical" evidence="7">
    <location>
        <begin position="14"/>
        <end position="32"/>
    </location>
</feature>
<evidence type="ECO:0000256" key="2">
    <source>
        <dbReference type="ARBA" id="ARBA00009772"/>
    </source>
</evidence>
<feature type="transmembrane region" description="Helical" evidence="7">
    <location>
        <begin position="73"/>
        <end position="95"/>
    </location>
</feature>
<dbReference type="RefSeq" id="WP_317056391.1">
    <property type="nucleotide sequence ID" value="NZ_CP146606.1"/>
</dbReference>
<evidence type="ECO:0000256" key="3">
    <source>
        <dbReference type="ARBA" id="ARBA00022475"/>
    </source>
</evidence>
<evidence type="ECO:0000256" key="1">
    <source>
        <dbReference type="ARBA" id="ARBA00004651"/>
    </source>
</evidence>
<comment type="subcellular location">
    <subcellularLocation>
        <location evidence="1">Cell membrane</location>
        <topology evidence="1">Multi-pass membrane protein</topology>
    </subcellularLocation>
</comment>
<keyword evidence="5 7" id="KW-1133">Transmembrane helix</keyword>
<reference evidence="8 9" key="1">
    <citation type="submission" date="2024-02" db="EMBL/GenBank/DDBJ databases">
        <title>Roseovarius strain W115 nov., isolated from a marine algae.</title>
        <authorList>
            <person name="Lee M.W."/>
            <person name="Lee J.K."/>
            <person name="Kim J.M."/>
            <person name="Choi D.G."/>
            <person name="Baek J.H."/>
            <person name="Bayburt H."/>
            <person name="Jung J.J."/>
            <person name="Han D.M."/>
            <person name="Jeon C.O."/>
        </authorList>
    </citation>
    <scope>NUCLEOTIDE SEQUENCE [LARGE SCALE GENOMIC DNA]</scope>
    <source>
        <strain evidence="8 9">W115</strain>
    </source>
</reference>
<evidence type="ECO:0000256" key="5">
    <source>
        <dbReference type="ARBA" id="ARBA00022989"/>
    </source>
</evidence>
<keyword evidence="3" id="KW-1003">Cell membrane</keyword>
<evidence type="ECO:0000313" key="9">
    <source>
        <dbReference type="Proteomes" id="UP001281305"/>
    </source>
</evidence>
<dbReference type="PANTHER" id="PTHR30065">
    <property type="entry name" value="FLAGELLAR BIOSYNTHETIC PROTEIN FLIR"/>
    <property type="match status" value="1"/>
</dbReference>
<sequence length="258" mass="27836">MTELAALLDLTNQLLWVHFVVFLRVAPAMALFPGLGEQSIPARFKLLLALMFTVTVTPVLTPDLIEMPDNVMAFTQVIFVEIGLGTLIGLGLRLFLLALQTAGSIAAQVTSLSQILGSLGVTPLPAMGHLLAIGALTLGMILGMHVHLARMLVLTYEVLPTAVVPDAGSVAQWGIYRISDAFSLAFTLAAPFVIVSVVYNVTLGVINRAMPQMMVVFIGAPVITFMGLTLLFLLSAIMLRLWVEGFQAFMINPFEIVR</sequence>
<organism evidence="8 9">
    <name type="scientific">Roseovarius rhodophyticola</name>
    <dbReference type="NCBI Taxonomy" id="3080827"/>
    <lineage>
        <taxon>Bacteria</taxon>
        <taxon>Pseudomonadati</taxon>
        <taxon>Pseudomonadota</taxon>
        <taxon>Alphaproteobacteria</taxon>
        <taxon>Rhodobacterales</taxon>
        <taxon>Roseobacteraceae</taxon>
        <taxon>Roseovarius</taxon>
    </lineage>
</organism>
<evidence type="ECO:0000256" key="4">
    <source>
        <dbReference type="ARBA" id="ARBA00022692"/>
    </source>
</evidence>
<keyword evidence="8" id="KW-0969">Cilium</keyword>
<dbReference type="PRINTS" id="PR00953">
    <property type="entry name" value="TYPE3IMRPROT"/>
</dbReference>
<keyword evidence="8" id="KW-0966">Cell projection</keyword>
<evidence type="ECO:0000256" key="7">
    <source>
        <dbReference type="SAM" id="Phobius"/>
    </source>
</evidence>
<name>A0ABZ2TIW5_9RHOB</name>
<gene>
    <name evidence="8" type="ORF">RZS32_007470</name>
</gene>
<feature type="transmembrane region" description="Helical" evidence="7">
    <location>
        <begin position="182"/>
        <end position="203"/>
    </location>
</feature>
<keyword evidence="6 7" id="KW-0472">Membrane</keyword>
<comment type="similarity">
    <text evidence="2">Belongs to the FliR/MopE/SpaR family.</text>
</comment>
<dbReference type="InterPro" id="IPR002010">
    <property type="entry name" value="T3SS_IM_R"/>
</dbReference>
<evidence type="ECO:0000313" key="8">
    <source>
        <dbReference type="EMBL" id="WYK19684.1"/>
    </source>
</evidence>
<feature type="transmembrane region" description="Helical" evidence="7">
    <location>
        <begin position="215"/>
        <end position="243"/>
    </location>
</feature>
<keyword evidence="4 7" id="KW-0812">Transmembrane</keyword>
<dbReference type="Pfam" id="PF01311">
    <property type="entry name" value="Bac_export_1"/>
    <property type="match status" value="1"/>
</dbReference>
<accession>A0ABZ2TIW5</accession>
<keyword evidence="8" id="KW-0282">Flagellum</keyword>